<accession>A0A915IRV2</accession>
<protein>
    <submittedName>
        <fullName evidence="2">Uncharacterized protein</fullName>
    </submittedName>
</protein>
<name>A0A915IRV2_ROMCU</name>
<proteinExistence type="predicted"/>
<dbReference type="Proteomes" id="UP000887565">
    <property type="component" value="Unplaced"/>
</dbReference>
<keyword evidence="1" id="KW-1185">Reference proteome</keyword>
<dbReference type="AlphaFoldDB" id="A0A915IRV2"/>
<organism evidence="1 2">
    <name type="scientific">Romanomermis culicivorax</name>
    <name type="common">Nematode worm</name>
    <dbReference type="NCBI Taxonomy" id="13658"/>
    <lineage>
        <taxon>Eukaryota</taxon>
        <taxon>Metazoa</taxon>
        <taxon>Ecdysozoa</taxon>
        <taxon>Nematoda</taxon>
        <taxon>Enoplea</taxon>
        <taxon>Dorylaimia</taxon>
        <taxon>Mermithida</taxon>
        <taxon>Mermithoidea</taxon>
        <taxon>Mermithidae</taxon>
        <taxon>Romanomermis</taxon>
    </lineage>
</organism>
<sequence>MSEENNVELYFDLATLFFLTPHQLRLFVIVNYLYRMKEGPPEKLKNIKKVFHPKCGNFEKVSKLSFLCRVDKRKQMTQIPPTYESYGPTFGPSKSHQIYESFHHHGDG</sequence>
<evidence type="ECO:0000313" key="2">
    <source>
        <dbReference type="WBParaSite" id="nRc.2.0.1.t16928-RA"/>
    </source>
</evidence>
<evidence type="ECO:0000313" key="1">
    <source>
        <dbReference type="Proteomes" id="UP000887565"/>
    </source>
</evidence>
<dbReference type="WBParaSite" id="nRc.2.0.1.t16928-RA">
    <property type="protein sequence ID" value="nRc.2.0.1.t16928-RA"/>
    <property type="gene ID" value="nRc.2.0.1.g16928"/>
</dbReference>
<reference evidence="2" key="1">
    <citation type="submission" date="2022-11" db="UniProtKB">
        <authorList>
            <consortium name="WormBaseParasite"/>
        </authorList>
    </citation>
    <scope>IDENTIFICATION</scope>
</reference>